<sequence length="124" mass="13561">MRILAFTIGPHYLGLPAEYINSVGRREAAPPGAERAGVEEYDLPKAFGVKDGPADRVINCAWNGRDIRLLVNRIVGLVDLDDQTLGVWPAILKEISQFYALGMTDSQMYLLLDLSQIESLGTAG</sequence>
<dbReference type="GO" id="GO:0007165">
    <property type="term" value="P:signal transduction"/>
    <property type="evidence" value="ECO:0007669"/>
    <property type="project" value="InterPro"/>
</dbReference>
<dbReference type="GO" id="GO:0006935">
    <property type="term" value="P:chemotaxis"/>
    <property type="evidence" value="ECO:0007669"/>
    <property type="project" value="InterPro"/>
</dbReference>
<protein>
    <recommendedName>
        <fullName evidence="3">CheW-like domain-containing protein</fullName>
    </recommendedName>
</protein>
<dbReference type="EMBL" id="MFFM01000046">
    <property type="protein sequence ID" value="OGF08879.1"/>
    <property type="molecule type" value="Genomic_DNA"/>
</dbReference>
<dbReference type="AlphaFoldDB" id="A0A1F5R3A4"/>
<reference evidence="1 2" key="1">
    <citation type="journal article" date="2016" name="Nat. Commun.">
        <title>Thousands of microbial genomes shed light on interconnected biogeochemical processes in an aquifer system.</title>
        <authorList>
            <person name="Anantharaman K."/>
            <person name="Brown C.T."/>
            <person name="Hug L.A."/>
            <person name="Sharon I."/>
            <person name="Castelle C.J."/>
            <person name="Probst A.J."/>
            <person name="Thomas B.C."/>
            <person name="Singh A."/>
            <person name="Wilkins M.J."/>
            <person name="Karaoz U."/>
            <person name="Brodie E.L."/>
            <person name="Williams K.H."/>
            <person name="Hubbard S.S."/>
            <person name="Banfield J.F."/>
        </authorList>
    </citation>
    <scope>NUCLEOTIDE SEQUENCE [LARGE SCALE GENOMIC DNA]</scope>
</reference>
<dbReference type="Proteomes" id="UP000177230">
    <property type="component" value="Unassembled WGS sequence"/>
</dbReference>
<accession>A0A1F5R3A4</accession>
<proteinExistence type="predicted"/>
<comment type="caution">
    <text evidence="1">The sequence shown here is derived from an EMBL/GenBank/DDBJ whole genome shotgun (WGS) entry which is preliminary data.</text>
</comment>
<dbReference type="InterPro" id="IPR036061">
    <property type="entry name" value="CheW-like_dom_sf"/>
</dbReference>
<gene>
    <name evidence="1" type="ORF">A2024_01230</name>
</gene>
<dbReference type="SUPFAM" id="SSF50341">
    <property type="entry name" value="CheW-like"/>
    <property type="match status" value="1"/>
</dbReference>
<evidence type="ECO:0008006" key="3">
    <source>
        <dbReference type="Google" id="ProtNLM"/>
    </source>
</evidence>
<organism evidence="1 2">
    <name type="scientific">Candidatus Edwardsbacteria bacterium GWF2_54_11</name>
    <dbReference type="NCBI Taxonomy" id="1817851"/>
    <lineage>
        <taxon>Bacteria</taxon>
        <taxon>Candidatus Edwardsiibacteriota</taxon>
    </lineage>
</organism>
<name>A0A1F5R3A4_9BACT</name>
<evidence type="ECO:0000313" key="1">
    <source>
        <dbReference type="EMBL" id="OGF08879.1"/>
    </source>
</evidence>
<evidence type="ECO:0000313" key="2">
    <source>
        <dbReference type="Proteomes" id="UP000177230"/>
    </source>
</evidence>